<comment type="caution">
    <text evidence="1">The sequence shown here is derived from an EMBL/GenBank/DDBJ whole genome shotgun (WGS) entry which is preliminary data.</text>
</comment>
<evidence type="ECO:0000313" key="1">
    <source>
        <dbReference type="EMBL" id="CAD8127860.1"/>
    </source>
</evidence>
<proteinExistence type="predicted"/>
<evidence type="ECO:0000313" key="2">
    <source>
        <dbReference type="Proteomes" id="UP000692954"/>
    </source>
</evidence>
<keyword evidence="2" id="KW-1185">Reference proteome</keyword>
<accession>A0A8S1RL40</accession>
<gene>
    <name evidence="1" type="ORF">PSON_ATCC_30995.1.T1800081</name>
</gene>
<name>A0A8S1RL40_9CILI</name>
<organism evidence="1 2">
    <name type="scientific">Paramecium sonneborni</name>
    <dbReference type="NCBI Taxonomy" id="65129"/>
    <lineage>
        <taxon>Eukaryota</taxon>
        <taxon>Sar</taxon>
        <taxon>Alveolata</taxon>
        <taxon>Ciliophora</taxon>
        <taxon>Intramacronucleata</taxon>
        <taxon>Oligohymenophorea</taxon>
        <taxon>Peniculida</taxon>
        <taxon>Parameciidae</taxon>
        <taxon>Paramecium</taxon>
    </lineage>
</organism>
<dbReference type="Proteomes" id="UP000692954">
    <property type="component" value="Unassembled WGS sequence"/>
</dbReference>
<protein>
    <submittedName>
        <fullName evidence="1">Uncharacterized protein</fullName>
    </submittedName>
</protein>
<sequence>MKQVKMLESQNIKLIEQNYNDLVKWKSKNKILMYIYKLQIQSNFIIMNQIESKLTENEELTKQLINKSIQSSDHQSQLYQFTSIQYLQ</sequence>
<dbReference type="EMBL" id="CAJJDN010000180">
    <property type="protein sequence ID" value="CAD8127860.1"/>
    <property type="molecule type" value="Genomic_DNA"/>
</dbReference>
<reference evidence="1" key="1">
    <citation type="submission" date="2021-01" db="EMBL/GenBank/DDBJ databases">
        <authorList>
            <consortium name="Genoscope - CEA"/>
            <person name="William W."/>
        </authorList>
    </citation>
    <scope>NUCLEOTIDE SEQUENCE</scope>
</reference>
<dbReference type="AlphaFoldDB" id="A0A8S1RL40"/>